<keyword evidence="4" id="KW-1185">Reference proteome</keyword>
<dbReference type="Gene3D" id="1.20.5.340">
    <property type="match status" value="1"/>
</dbReference>
<name>C7NNH1_HALUD</name>
<dbReference type="STRING" id="519442.Huta_0009"/>
<dbReference type="eggNOG" id="arCOG07564">
    <property type="taxonomic scope" value="Archaea"/>
</dbReference>
<dbReference type="Proteomes" id="UP000002071">
    <property type="component" value="Chromosome"/>
</dbReference>
<dbReference type="AlphaFoldDB" id="C7NNH1"/>
<dbReference type="SUPFAM" id="SSF57997">
    <property type="entry name" value="Tropomyosin"/>
    <property type="match status" value="1"/>
</dbReference>
<proteinExistence type="predicted"/>
<protein>
    <recommendedName>
        <fullName evidence="2">DUF7310 domain-containing protein</fullName>
    </recommendedName>
</protein>
<evidence type="ECO:0000256" key="1">
    <source>
        <dbReference type="SAM" id="MobiDB-lite"/>
    </source>
</evidence>
<dbReference type="EMBL" id="CP001687">
    <property type="protein sequence ID" value="ACV10199.1"/>
    <property type="molecule type" value="Genomic_DNA"/>
</dbReference>
<evidence type="ECO:0000259" key="2">
    <source>
        <dbReference type="Pfam" id="PF23991"/>
    </source>
</evidence>
<feature type="domain" description="DUF7310" evidence="2">
    <location>
        <begin position="7"/>
        <end position="89"/>
    </location>
</feature>
<accession>C7NNH1</accession>
<dbReference type="GeneID" id="8382269"/>
<dbReference type="HOGENOM" id="CLU_1567107_0_0_2"/>
<reference evidence="3 4" key="1">
    <citation type="journal article" date="2009" name="Stand. Genomic Sci.">
        <title>Complete genome sequence of Halorhabdus utahensis type strain (AX-2).</title>
        <authorList>
            <person name="Anderson I."/>
            <person name="Tindall B.J."/>
            <person name="Pomrenke H."/>
            <person name="Goker M."/>
            <person name="Lapidus A."/>
            <person name="Nolan M."/>
            <person name="Copeland A."/>
            <person name="Glavina Del Rio T."/>
            <person name="Chen F."/>
            <person name="Tice H."/>
            <person name="Cheng J.F."/>
            <person name="Lucas S."/>
            <person name="Chertkov O."/>
            <person name="Bruce D."/>
            <person name="Brettin T."/>
            <person name="Detter J.C."/>
            <person name="Han C."/>
            <person name="Goodwin L."/>
            <person name="Land M."/>
            <person name="Hauser L."/>
            <person name="Chang Y.J."/>
            <person name="Jeffries C.D."/>
            <person name="Pitluck S."/>
            <person name="Pati A."/>
            <person name="Mavromatis K."/>
            <person name="Ivanova N."/>
            <person name="Ovchinnikova G."/>
            <person name="Chen A."/>
            <person name="Palaniappan K."/>
            <person name="Chain P."/>
            <person name="Rohde M."/>
            <person name="Bristow J."/>
            <person name="Eisen J.A."/>
            <person name="Markowitz V."/>
            <person name="Hugenholtz P."/>
            <person name="Kyrpides N.C."/>
            <person name="Klenk H.P."/>
        </authorList>
    </citation>
    <scope>NUCLEOTIDE SEQUENCE [LARGE SCALE GENOMIC DNA]</scope>
    <source>
        <strain evidence="4">DSM 12940 / JCM 11049 / AX-2</strain>
    </source>
</reference>
<feature type="compositionally biased region" description="Basic and acidic residues" evidence="1">
    <location>
        <begin position="109"/>
        <end position="137"/>
    </location>
</feature>
<organism evidence="3 4">
    <name type="scientific">Halorhabdus utahensis (strain DSM 12940 / JCM 11049 / AX-2)</name>
    <dbReference type="NCBI Taxonomy" id="519442"/>
    <lineage>
        <taxon>Archaea</taxon>
        <taxon>Methanobacteriati</taxon>
        <taxon>Methanobacteriota</taxon>
        <taxon>Stenosarchaea group</taxon>
        <taxon>Halobacteria</taxon>
        <taxon>Halobacteriales</taxon>
        <taxon>Haloarculaceae</taxon>
        <taxon>Halorhabdus</taxon>
    </lineage>
</organism>
<dbReference type="InterPro" id="IPR055734">
    <property type="entry name" value="DUF7310"/>
</dbReference>
<feature type="region of interest" description="Disordered" evidence="1">
    <location>
        <begin position="98"/>
        <end position="170"/>
    </location>
</feature>
<dbReference type="RefSeq" id="WP_012795076.1">
    <property type="nucleotide sequence ID" value="NC_013158.1"/>
</dbReference>
<evidence type="ECO:0000313" key="4">
    <source>
        <dbReference type="Proteomes" id="UP000002071"/>
    </source>
</evidence>
<dbReference type="OrthoDB" id="242672at2157"/>
<evidence type="ECO:0000313" key="3">
    <source>
        <dbReference type="EMBL" id="ACV10199.1"/>
    </source>
</evidence>
<dbReference type="Pfam" id="PF23991">
    <property type="entry name" value="DUF7310"/>
    <property type="match status" value="1"/>
</dbReference>
<dbReference type="KEGG" id="hut:Huta_0009"/>
<gene>
    <name evidence="3" type="ordered locus">Huta_0009</name>
</gene>
<sequence>MTDIDRLEQRLAAIERTVVDGDHDGTVLEDTGSSDPDIEQLESRLDALDSRVADLESTVQAIDGYVSKVESVNEAVERRADSAMATVDRLEQRLEEVEAVATDTAVPHTEPDADGSERSDAAETIDGRTNHDRREEFPSVEQTSQESDPDERGFGGSIRQALESIRGRLS</sequence>